<dbReference type="Pfam" id="PF00909">
    <property type="entry name" value="Ammonium_transp"/>
    <property type="match status" value="1"/>
</dbReference>
<evidence type="ECO:0000256" key="3">
    <source>
        <dbReference type="ARBA" id="ARBA00022448"/>
    </source>
</evidence>
<dbReference type="InterPro" id="IPR001905">
    <property type="entry name" value="Ammonium_transpt"/>
</dbReference>
<dbReference type="PROSITE" id="PS01219">
    <property type="entry name" value="AMMONIUM_TRANSP"/>
    <property type="match status" value="1"/>
</dbReference>
<sequence length="412" mass="42624">MALLAPQASLNAADTAWMMTSTALVLLMTLPGIALFYAGMVRRKNVLATMAGVVAIAAVVSLTWFALGYSLAFTPGWPWLGNLSRIGFSGFEYLKEAGQVAVSHVAPNVPESVYAMFQLSFAIITTALVLGAFVERMRFSALLWFALLWSVLVYAPVAHWVWEPGGWLAQMGALDFAGGSVVHVNAGIAGLVCAYALGPRRGYGREAFEPYSLALTMTGAGLLWVGWFGFNAGSAVAADGRAGLAMLVTHIAAAAGAMSWMIGEWIVRRSPSLLGLCSGLVAGLVAITPAAGFVTPLSALAIGAIAGLACYWGATGLKHLLGADDSLDVFGVHGIGGIVGALLTGVFADPRISGAAGNVLTQAIAVASVAIYSAAGTAIVLFLVHVLVGLRVDPESELVGLDLAQHREHLGA</sequence>
<dbReference type="RefSeq" id="WP_095743240.1">
    <property type="nucleotide sequence ID" value="NZ_CP023284.1"/>
</dbReference>
<evidence type="ECO:0000256" key="7">
    <source>
        <dbReference type="ARBA" id="ARBA00023177"/>
    </source>
</evidence>
<feature type="domain" description="Ammonium transporter AmtB-like" evidence="9">
    <location>
        <begin position="16"/>
        <end position="408"/>
    </location>
</feature>
<feature type="transmembrane region" description="Helical" evidence="8">
    <location>
        <begin position="360"/>
        <end position="388"/>
    </location>
</feature>
<evidence type="ECO:0000256" key="8">
    <source>
        <dbReference type="RuleBase" id="RU362002"/>
    </source>
</evidence>
<evidence type="ECO:0000256" key="6">
    <source>
        <dbReference type="ARBA" id="ARBA00023136"/>
    </source>
</evidence>
<feature type="transmembrane region" description="Helical" evidence="8">
    <location>
        <begin position="297"/>
        <end position="317"/>
    </location>
</feature>
<evidence type="ECO:0000256" key="5">
    <source>
        <dbReference type="ARBA" id="ARBA00022989"/>
    </source>
</evidence>
<evidence type="ECO:0000313" key="11">
    <source>
        <dbReference type="Proteomes" id="UP000217154"/>
    </source>
</evidence>
<organism evidence="10 11">
    <name type="scientific">Variovorax boronicumulans</name>
    <dbReference type="NCBI Taxonomy" id="436515"/>
    <lineage>
        <taxon>Bacteria</taxon>
        <taxon>Pseudomonadati</taxon>
        <taxon>Pseudomonadota</taxon>
        <taxon>Betaproteobacteria</taxon>
        <taxon>Burkholderiales</taxon>
        <taxon>Comamonadaceae</taxon>
        <taxon>Variovorax</taxon>
    </lineage>
</organism>
<dbReference type="AlphaFoldDB" id="A0A250DCN8"/>
<keyword evidence="5 8" id="KW-1133">Transmembrane helix</keyword>
<feature type="transmembrane region" description="Helical" evidence="8">
    <location>
        <begin position="182"/>
        <end position="198"/>
    </location>
</feature>
<reference evidence="10 11" key="1">
    <citation type="submission" date="2017-09" db="EMBL/GenBank/DDBJ databases">
        <title>The diverse metabolic capabilities of V. boronicumulans make it an excellent choice for continued studies on novel biodegradation.</title>
        <authorList>
            <person name="Sun S."/>
        </authorList>
    </citation>
    <scope>NUCLEOTIDE SEQUENCE [LARGE SCALE GENOMIC DNA]</scope>
    <source>
        <strain evidence="10 11">J1</strain>
    </source>
</reference>
<dbReference type="Proteomes" id="UP000217154">
    <property type="component" value="Chromosome"/>
</dbReference>
<keyword evidence="6 8" id="KW-0472">Membrane</keyword>
<feature type="transmembrane region" description="Helical" evidence="8">
    <location>
        <begin position="141"/>
        <end position="162"/>
    </location>
</feature>
<feature type="transmembrane region" description="Helical" evidence="8">
    <location>
        <begin position="242"/>
        <end position="261"/>
    </location>
</feature>
<name>A0A250DCN8_9BURK</name>
<feature type="transmembrane region" description="Helical" evidence="8">
    <location>
        <begin position="16"/>
        <end position="39"/>
    </location>
</feature>
<feature type="transmembrane region" description="Helical" evidence="8">
    <location>
        <begin position="210"/>
        <end position="230"/>
    </location>
</feature>
<dbReference type="SUPFAM" id="SSF111352">
    <property type="entry name" value="Ammonium transporter"/>
    <property type="match status" value="1"/>
</dbReference>
<dbReference type="InterPro" id="IPR002229">
    <property type="entry name" value="RhesusRHD"/>
</dbReference>
<evidence type="ECO:0000256" key="2">
    <source>
        <dbReference type="ARBA" id="ARBA00005887"/>
    </source>
</evidence>
<dbReference type="PANTHER" id="PTHR43029">
    <property type="entry name" value="AMMONIUM TRANSPORTER MEP2"/>
    <property type="match status" value="1"/>
</dbReference>
<dbReference type="PANTHER" id="PTHR43029:SF10">
    <property type="entry name" value="AMMONIUM TRANSPORTER MEP2"/>
    <property type="match status" value="1"/>
</dbReference>
<dbReference type="InterPro" id="IPR029020">
    <property type="entry name" value="Ammonium/urea_transptr"/>
</dbReference>
<evidence type="ECO:0000313" key="10">
    <source>
        <dbReference type="EMBL" id="ATA52096.1"/>
    </source>
</evidence>
<keyword evidence="3 8" id="KW-0813">Transport</keyword>
<comment type="subcellular location">
    <subcellularLocation>
        <location evidence="8">Cell membrane</location>
        <topology evidence="8">Multi-pass membrane protein</topology>
    </subcellularLocation>
    <subcellularLocation>
        <location evidence="1">Membrane</location>
        <topology evidence="1">Multi-pass membrane protein</topology>
    </subcellularLocation>
</comment>
<comment type="similarity">
    <text evidence="2 8">Belongs to the ammonia transporter channel (TC 1.A.11.2) family.</text>
</comment>
<dbReference type="KEGG" id="vbo:CKY39_01790"/>
<protein>
    <recommendedName>
        <fullName evidence="8">Ammonium transporter</fullName>
    </recommendedName>
</protein>
<feature type="transmembrane region" description="Helical" evidence="8">
    <location>
        <begin position="329"/>
        <end position="348"/>
    </location>
</feature>
<dbReference type="EMBL" id="CP023284">
    <property type="protein sequence ID" value="ATA52096.1"/>
    <property type="molecule type" value="Genomic_DNA"/>
</dbReference>
<dbReference type="NCBIfam" id="TIGR00836">
    <property type="entry name" value="amt"/>
    <property type="match status" value="1"/>
</dbReference>
<evidence type="ECO:0000259" key="9">
    <source>
        <dbReference type="Pfam" id="PF00909"/>
    </source>
</evidence>
<evidence type="ECO:0000256" key="4">
    <source>
        <dbReference type="ARBA" id="ARBA00022692"/>
    </source>
</evidence>
<dbReference type="GO" id="GO:0005886">
    <property type="term" value="C:plasma membrane"/>
    <property type="evidence" value="ECO:0007669"/>
    <property type="project" value="UniProtKB-SubCell"/>
</dbReference>
<dbReference type="PRINTS" id="PR00342">
    <property type="entry name" value="RHESUSRHD"/>
</dbReference>
<dbReference type="InterPro" id="IPR018047">
    <property type="entry name" value="Ammonium_transpt_CS"/>
</dbReference>
<feature type="transmembrane region" description="Helical" evidence="8">
    <location>
        <begin position="113"/>
        <end position="134"/>
    </location>
</feature>
<gene>
    <name evidence="10" type="ORF">CKY39_01790</name>
</gene>
<keyword evidence="4 8" id="KW-0812">Transmembrane</keyword>
<accession>A0A250DCN8</accession>
<dbReference type="GO" id="GO:0008519">
    <property type="term" value="F:ammonium channel activity"/>
    <property type="evidence" value="ECO:0007669"/>
    <property type="project" value="InterPro"/>
</dbReference>
<feature type="transmembrane region" description="Helical" evidence="8">
    <location>
        <begin position="46"/>
        <end position="67"/>
    </location>
</feature>
<keyword evidence="7 8" id="KW-0924">Ammonia transport</keyword>
<proteinExistence type="inferred from homology"/>
<evidence type="ECO:0000256" key="1">
    <source>
        <dbReference type="ARBA" id="ARBA00004141"/>
    </source>
</evidence>
<dbReference type="Gene3D" id="1.10.3430.10">
    <property type="entry name" value="Ammonium transporter AmtB like domains"/>
    <property type="match status" value="1"/>
</dbReference>
<dbReference type="InterPro" id="IPR024041">
    <property type="entry name" value="NH4_transpt_AmtB-like_dom"/>
</dbReference>
<feature type="transmembrane region" description="Helical" evidence="8">
    <location>
        <begin position="273"/>
        <end position="291"/>
    </location>
</feature>